<dbReference type="CDD" id="cd01650">
    <property type="entry name" value="RT_nLTR_like"/>
    <property type="match status" value="1"/>
</dbReference>
<name>A0AAQ3WRZ4_PASNO</name>
<evidence type="ECO:0000313" key="3">
    <source>
        <dbReference type="Proteomes" id="UP001341281"/>
    </source>
</evidence>
<dbReference type="InterPro" id="IPR000477">
    <property type="entry name" value="RT_dom"/>
</dbReference>
<evidence type="ECO:0000259" key="1">
    <source>
        <dbReference type="PROSITE" id="PS50878"/>
    </source>
</evidence>
<dbReference type="InterPro" id="IPR036691">
    <property type="entry name" value="Endo/exonu/phosph_ase_sf"/>
</dbReference>
<keyword evidence="3" id="KW-1185">Reference proteome</keyword>
<accession>A0AAQ3WRZ4</accession>
<dbReference type="Gene3D" id="3.60.10.10">
    <property type="entry name" value="Endonuclease/exonuclease/phosphatase"/>
    <property type="match status" value="1"/>
</dbReference>
<reference evidence="2 3" key="1">
    <citation type="submission" date="2024-02" db="EMBL/GenBank/DDBJ databases">
        <title>High-quality chromosome-scale genome assembly of Pensacola bahiagrass (Paspalum notatum Flugge var. saurae).</title>
        <authorList>
            <person name="Vega J.M."/>
            <person name="Podio M."/>
            <person name="Orjuela J."/>
            <person name="Siena L.A."/>
            <person name="Pessino S.C."/>
            <person name="Combes M.C."/>
            <person name="Mariac C."/>
            <person name="Albertini E."/>
            <person name="Pupilli F."/>
            <person name="Ortiz J.P.A."/>
            <person name="Leblanc O."/>
        </authorList>
    </citation>
    <scope>NUCLEOTIDE SEQUENCE [LARGE SCALE GENOMIC DNA]</scope>
    <source>
        <strain evidence="2">R1</strain>
        <tissue evidence="2">Leaf</tissue>
    </source>
</reference>
<sequence length="753" mass="85454">MELSELHLNGRLFTWSNEREHPMLERIDRAFASIDWLDSFPSHWLRALSSNCSDHAPLLLQTCCVPWAKRRFRFESIWTKFDGFMDTVTEAWGFNLVNADPCRILDAKLRNIAKALKSWSAKFVGSIRLQLALAREIIFQLDAAQEERVLSMEELQLRKQLKFKCLGLASLSRTIARQRSRLLFLEAGDANTKFFHLQACHRSRKNYIQEISVNGAQISLEESKAEAFFHYFQEVFGQVFVRSHSLKFDQLGLRSVNLDGLDHCFSEEEVWSVVKELPDEKAPGPDGFTGLFYKYAWTVIKPDVLRVFNAFWSQDTRSLSLLNDAYLVLLKKKPDAAEIREFGPISLVHSMCKLITKVLSVRLAPKLNDLIHFNQSAFIKSRCIHDNFQAVQLACKYLHRKKVPAVFLKIDLARAFDSVDWSFLLELLEFWGFSRHWRDWISALLATSSTKVLLNGRPGNRICHARGLRQGDPLSPMLFVITVEALNGLITMADLNGFLTRLRCPTPICRALLYVDDLVVFVAPIRRDLLVLKCLLDIFEKESGLRTNLGKCSASPLRCSSEEVESVLQVLGCQLGSFPCMYLGVPLNLRKLKHCDEQFIVDKVAARIPKWKGNLLSLVGRLVLVKSTLSAIPVHVSIASCLSSWAVGAIDKLRRAFLWSGTAASVPGRCKVAWVRVCRPVQFGGLGITDLQLLGLALRVRWLWLQRTDHSKIWANLPQCFDNSVRGLFRAGTEVIIGDGNLALFWRTTGSMA</sequence>
<dbReference type="Pfam" id="PF00078">
    <property type="entry name" value="RVT_1"/>
    <property type="match status" value="1"/>
</dbReference>
<dbReference type="EMBL" id="CP144748">
    <property type="protein sequence ID" value="WVZ71862.1"/>
    <property type="molecule type" value="Genomic_DNA"/>
</dbReference>
<evidence type="ECO:0000313" key="2">
    <source>
        <dbReference type="EMBL" id="WVZ71862.1"/>
    </source>
</evidence>
<protein>
    <recommendedName>
        <fullName evidence="1">Reverse transcriptase domain-containing protein</fullName>
    </recommendedName>
</protein>
<dbReference type="Proteomes" id="UP001341281">
    <property type="component" value="Chromosome 04"/>
</dbReference>
<proteinExistence type="predicted"/>
<dbReference type="SUPFAM" id="SSF56219">
    <property type="entry name" value="DNase I-like"/>
    <property type="match status" value="1"/>
</dbReference>
<dbReference type="PROSITE" id="PS50878">
    <property type="entry name" value="RT_POL"/>
    <property type="match status" value="1"/>
</dbReference>
<dbReference type="PANTHER" id="PTHR33116">
    <property type="entry name" value="REVERSE TRANSCRIPTASE ZINC-BINDING DOMAIN-CONTAINING PROTEIN-RELATED-RELATED"/>
    <property type="match status" value="1"/>
</dbReference>
<organism evidence="2 3">
    <name type="scientific">Paspalum notatum var. saurae</name>
    <dbReference type="NCBI Taxonomy" id="547442"/>
    <lineage>
        <taxon>Eukaryota</taxon>
        <taxon>Viridiplantae</taxon>
        <taxon>Streptophyta</taxon>
        <taxon>Embryophyta</taxon>
        <taxon>Tracheophyta</taxon>
        <taxon>Spermatophyta</taxon>
        <taxon>Magnoliopsida</taxon>
        <taxon>Liliopsida</taxon>
        <taxon>Poales</taxon>
        <taxon>Poaceae</taxon>
        <taxon>PACMAD clade</taxon>
        <taxon>Panicoideae</taxon>
        <taxon>Andropogonodae</taxon>
        <taxon>Paspaleae</taxon>
        <taxon>Paspalinae</taxon>
        <taxon>Paspalum</taxon>
    </lineage>
</organism>
<feature type="domain" description="Reverse transcriptase" evidence="1">
    <location>
        <begin position="336"/>
        <end position="587"/>
    </location>
</feature>
<gene>
    <name evidence="2" type="ORF">U9M48_020394</name>
</gene>
<dbReference type="InterPro" id="IPR043502">
    <property type="entry name" value="DNA/RNA_pol_sf"/>
</dbReference>
<dbReference type="PANTHER" id="PTHR33116:SF78">
    <property type="entry name" value="OS12G0587133 PROTEIN"/>
    <property type="match status" value="1"/>
</dbReference>
<dbReference type="AlphaFoldDB" id="A0AAQ3WRZ4"/>
<dbReference type="SUPFAM" id="SSF56672">
    <property type="entry name" value="DNA/RNA polymerases"/>
    <property type="match status" value="1"/>
</dbReference>